<protein>
    <recommendedName>
        <fullName evidence="3">Putative gamma-glutamylcyclotransferase</fullName>
    </recommendedName>
</protein>
<dbReference type="InterPro" id="IPR036568">
    <property type="entry name" value="GGCT-like_sf"/>
</dbReference>
<evidence type="ECO:0000313" key="6">
    <source>
        <dbReference type="Proteomes" id="UP001310594"/>
    </source>
</evidence>
<comment type="caution">
    <text evidence="5">The sequence shown here is derived from an EMBL/GenBank/DDBJ whole genome shotgun (WGS) entry which is preliminary data.</text>
</comment>
<reference evidence="5" key="1">
    <citation type="submission" date="2023-08" db="EMBL/GenBank/DDBJ databases">
        <title>Black Yeasts Isolated from many extreme environments.</title>
        <authorList>
            <person name="Coleine C."/>
            <person name="Stajich J.E."/>
            <person name="Selbmann L."/>
        </authorList>
    </citation>
    <scope>NUCLEOTIDE SEQUENCE</scope>
    <source>
        <strain evidence="5">CCFEE 5810</strain>
    </source>
</reference>
<sequence length="281" mass="31246">MDSFDELKSMADQEQDPDLVALREAAKAAIRQTFAVEGVIYDPNQEYLLKLGGPFYSPETVRSIVGLSTTPKVYNASSTTDAADDDDDGEETSRFIKVTATTRQALLLWATAHKPSYEPLFIADRVARKALAADSMAPMLGIDTTMPQHRLNGAEALPRQDQYPVYYFFYGTLADTEVLRRHLGDDVPAGYYTLLPASIAGGRVKMWGQYRALVDSNQDSVVHGSAFLVQSAEHEERLRSYETSMYEVVRCRITIAATTSEEERVVLGCTFRFVRRGSFGA</sequence>
<dbReference type="InterPro" id="IPR009288">
    <property type="entry name" value="AIG2-like_dom"/>
</dbReference>
<evidence type="ECO:0000256" key="2">
    <source>
        <dbReference type="ARBA" id="ARBA00022679"/>
    </source>
</evidence>
<evidence type="ECO:0000313" key="5">
    <source>
        <dbReference type="EMBL" id="KAK5701859.1"/>
    </source>
</evidence>
<evidence type="ECO:0000259" key="4">
    <source>
        <dbReference type="Pfam" id="PF06094"/>
    </source>
</evidence>
<dbReference type="Proteomes" id="UP001310594">
    <property type="component" value="Unassembled WGS sequence"/>
</dbReference>
<dbReference type="CDD" id="cd06661">
    <property type="entry name" value="GGCT_like"/>
    <property type="match status" value="1"/>
</dbReference>
<evidence type="ECO:0000256" key="3">
    <source>
        <dbReference type="ARBA" id="ARBA00030602"/>
    </source>
</evidence>
<keyword evidence="2" id="KW-0808">Transferase</keyword>
<comment type="similarity">
    <text evidence="1">Belongs to the gamma-glutamylcyclotransferase family.</text>
</comment>
<dbReference type="InterPro" id="IPR013024">
    <property type="entry name" value="GGCT-like"/>
</dbReference>
<dbReference type="EMBL" id="JAVRQU010000006">
    <property type="protein sequence ID" value="KAK5701859.1"/>
    <property type="molecule type" value="Genomic_DNA"/>
</dbReference>
<dbReference type="InterPro" id="IPR045038">
    <property type="entry name" value="AIG2-like"/>
</dbReference>
<dbReference type="Gene3D" id="3.10.490.10">
    <property type="entry name" value="Gamma-glutamyl cyclotransferase-like"/>
    <property type="match status" value="1"/>
</dbReference>
<dbReference type="SUPFAM" id="SSF110857">
    <property type="entry name" value="Gamma-glutamyl cyclotransferase-like"/>
    <property type="match status" value="1"/>
</dbReference>
<dbReference type="GO" id="GO:0016740">
    <property type="term" value="F:transferase activity"/>
    <property type="evidence" value="ECO:0007669"/>
    <property type="project" value="UniProtKB-KW"/>
</dbReference>
<dbReference type="AlphaFoldDB" id="A0AAN7WDF7"/>
<name>A0AAN7WDF7_9PEZI</name>
<organism evidence="5 6">
    <name type="scientific">Elasticomyces elasticus</name>
    <dbReference type="NCBI Taxonomy" id="574655"/>
    <lineage>
        <taxon>Eukaryota</taxon>
        <taxon>Fungi</taxon>
        <taxon>Dikarya</taxon>
        <taxon>Ascomycota</taxon>
        <taxon>Pezizomycotina</taxon>
        <taxon>Dothideomycetes</taxon>
        <taxon>Dothideomycetidae</taxon>
        <taxon>Mycosphaerellales</taxon>
        <taxon>Teratosphaeriaceae</taxon>
        <taxon>Elasticomyces</taxon>
    </lineage>
</organism>
<accession>A0AAN7WDF7</accession>
<gene>
    <name evidence="5" type="ORF">LTR97_004677</name>
</gene>
<proteinExistence type="inferred from homology"/>
<dbReference type="Pfam" id="PF06094">
    <property type="entry name" value="GGACT"/>
    <property type="match status" value="1"/>
</dbReference>
<dbReference type="PANTHER" id="PTHR31544">
    <property type="entry name" value="AIG2-LIKE PROTEIN D"/>
    <property type="match status" value="1"/>
</dbReference>
<feature type="domain" description="Gamma-glutamylcyclotransferase AIG2-like" evidence="4">
    <location>
        <begin position="167"/>
        <end position="259"/>
    </location>
</feature>
<evidence type="ECO:0000256" key="1">
    <source>
        <dbReference type="ARBA" id="ARBA00008861"/>
    </source>
</evidence>
<dbReference type="PANTHER" id="PTHR31544:SF4">
    <property type="entry name" value="GAMMA-GLUTAMYLCYCLOTRANSFERASE-RELATED"/>
    <property type="match status" value="1"/>
</dbReference>